<dbReference type="Pfam" id="PF05643">
    <property type="entry name" value="GNA1162-like"/>
    <property type="match status" value="1"/>
</dbReference>
<dbReference type="Proteomes" id="UP001162891">
    <property type="component" value="Chromosome"/>
</dbReference>
<keyword evidence="3" id="KW-1185">Reference proteome</keyword>
<proteinExistence type="predicted"/>
<dbReference type="PROSITE" id="PS51257">
    <property type="entry name" value="PROKAR_LIPOPROTEIN"/>
    <property type="match status" value="1"/>
</dbReference>
<evidence type="ECO:0000313" key="3">
    <source>
        <dbReference type="Proteomes" id="UP001162891"/>
    </source>
</evidence>
<feature type="signal peptide" evidence="1">
    <location>
        <begin position="1"/>
        <end position="18"/>
    </location>
</feature>
<accession>A0ABN6MW46</accession>
<dbReference type="InterPro" id="IPR008517">
    <property type="entry name" value="GNA1162-like"/>
</dbReference>
<dbReference type="Gene3D" id="3.40.50.10610">
    <property type="entry name" value="ABC-type transport auxiliary lipoprotein component"/>
    <property type="match status" value="1"/>
</dbReference>
<sequence length="188" mass="20066">MRPAFKRFAIFLAALALAGCPRHRTYHNPDMDFGAVKTIAVLPFWNLSKDPQGADRVRDVFVNALLSTNSVYVVPTGEVARAVQRLNISTPTPSSDEVMKLCSMLKADAVVVGVLKEYGEVRTSSATANVVALSLQMQDGGTGKVIWAGASSKGGVGWSARLLGSTGGEPVNDVTEQAVDDLLEQLFK</sequence>
<organism evidence="2 3">
    <name type="scientific">Anaeromyxobacter oryzae</name>
    <dbReference type="NCBI Taxonomy" id="2918170"/>
    <lineage>
        <taxon>Bacteria</taxon>
        <taxon>Pseudomonadati</taxon>
        <taxon>Myxococcota</taxon>
        <taxon>Myxococcia</taxon>
        <taxon>Myxococcales</taxon>
        <taxon>Cystobacterineae</taxon>
        <taxon>Anaeromyxobacteraceae</taxon>
        <taxon>Anaeromyxobacter</taxon>
    </lineage>
</organism>
<dbReference type="RefSeq" id="WP_248353858.1">
    <property type="nucleotide sequence ID" value="NZ_AP025591.1"/>
</dbReference>
<keyword evidence="1" id="KW-0732">Signal</keyword>
<evidence type="ECO:0000256" key="1">
    <source>
        <dbReference type="SAM" id="SignalP"/>
    </source>
</evidence>
<keyword evidence="2" id="KW-0449">Lipoprotein</keyword>
<evidence type="ECO:0000313" key="2">
    <source>
        <dbReference type="EMBL" id="BDG05244.1"/>
    </source>
</evidence>
<protein>
    <submittedName>
        <fullName evidence="2">Lipoprotein</fullName>
    </submittedName>
</protein>
<name>A0ABN6MW46_9BACT</name>
<dbReference type="EMBL" id="AP025591">
    <property type="protein sequence ID" value="BDG05244.1"/>
    <property type="molecule type" value="Genomic_DNA"/>
</dbReference>
<gene>
    <name evidence="2" type="ORF">AMOR_42400</name>
</gene>
<reference evidence="3" key="1">
    <citation type="journal article" date="2022" name="Int. J. Syst. Evol. Microbiol.">
        <title>Anaeromyxobacter oryzae sp. nov., Anaeromyxobacter diazotrophicus sp. nov. and Anaeromyxobacter paludicola sp. nov., isolated from paddy soils.</title>
        <authorList>
            <person name="Itoh H."/>
            <person name="Xu Z."/>
            <person name="Mise K."/>
            <person name="Masuda Y."/>
            <person name="Ushijima N."/>
            <person name="Hayakawa C."/>
            <person name="Shiratori Y."/>
            <person name="Senoo K."/>
        </authorList>
    </citation>
    <scope>NUCLEOTIDE SEQUENCE [LARGE SCALE GENOMIC DNA]</scope>
    <source>
        <strain evidence="3">Red232</strain>
    </source>
</reference>
<feature type="chain" id="PRO_5047317129" evidence="1">
    <location>
        <begin position="19"/>
        <end position="188"/>
    </location>
</feature>